<dbReference type="GO" id="GO:0055085">
    <property type="term" value="P:transmembrane transport"/>
    <property type="evidence" value="ECO:0007669"/>
    <property type="project" value="InterPro"/>
</dbReference>
<keyword evidence="5 7" id="KW-1133">Transmembrane helix</keyword>
<keyword evidence="6 7" id="KW-0472">Membrane</keyword>
<dbReference type="InterPro" id="IPR050366">
    <property type="entry name" value="BP-dependent_transpt_permease"/>
</dbReference>
<name>A0A9W6FV03_9BACT</name>
<comment type="subcellular location">
    <subcellularLocation>
        <location evidence="1 7">Cell membrane</location>
        <topology evidence="1 7">Multi-pass membrane protein</topology>
    </subcellularLocation>
</comment>
<dbReference type="InterPro" id="IPR035906">
    <property type="entry name" value="MetI-like_sf"/>
</dbReference>
<evidence type="ECO:0000256" key="3">
    <source>
        <dbReference type="ARBA" id="ARBA00022475"/>
    </source>
</evidence>
<evidence type="ECO:0000313" key="9">
    <source>
        <dbReference type="EMBL" id="GLI35379.1"/>
    </source>
</evidence>
<feature type="transmembrane region" description="Helical" evidence="7">
    <location>
        <begin position="21"/>
        <end position="40"/>
    </location>
</feature>
<dbReference type="InterPro" id="IPR000515">
    <property type="entry name" value="MetI-like"/>
</dbReference>
<dbReference type="PROSITE" id="PS50928">
    <property type="entry name" value="ABC_TM1"/>
    <property type="match status" value="1"/>
</dbReference>
<keyword evidence="10" id="KW-1185">Reference proteome</keyword>
<feature type="transmembrane region" description="Helical" evidence="7">
    <location>
        <begin position="247"/>
        <end position="272"/>
    </location>
</feature>
<dbReference type="RefSeq" id="WP_281795111.1">
    <property type="nucleotide sequence ID" value="NZ_BSDR01000001.1"/>
</dbReference>
<dbReference type="AlphaFoldDB" id="A0A9W6FV03"/>
<feature type="domain" description="ABC transmembrane type-1" evidence="8">
    <location>
        <begin position="80"/>
        <end position="269"/>
    </location>
</feature>
<gene>
    <name evidence="9" type="ORF">DAMNIGENAA_28120</name>
</gene>
<keyword evidence="3" id="KW-1003">Cell membrane</keyword>
<reference evidence="9" key="1">
    <citation type="submission" date="2022-12" db="EMBL/GenBank/DDBJ databases">
        <title>Reference genome sequencing for broad-spectrum identification of bacterial and archaeal isolates by mass spectrometry.</title>
        <authorList>
            <person name="Sekiguchi Y."/>
            <person name="Tourlousse D.M."/>
        </authorList>
    </citation>
    <scope>NUCLEOTIDE SEQUENCE</scope>
    <source>
        <strain evidence="9">ASRB1</strain>
    </source>
</reference>
<proteinExistence type="inferred from homology"/>
<dbReference type="GO" id="GO:0005886">
    <property type="term" value="C:plasma membrane"/>
    <property type="evidence" value="ECO:0007669"/>
    <property type="project" value="UniProtKB-SubCell"/>
</dbReference>
<evidence type="ECO:0000256" key="4">
    <source>
        <dbReference type="ARBA" id="ARBA00022692"/>
    </source>
</evidence>
<evidence type="ECO:0000256" key="7">
    <source>
        <dbReference type="RuleBase" id="RU363032"/>
    </source>
</evidence>
<evidence type="ECO:0000256" key="1">
    <source>
        <dbReference type="ARBA" id="ARBA00004651"/>
    </source>
</evidence>
<dbReference type="Gene3D" id="1.10.3720.10">
    <property type="entry name" value="MetI-like"/>
    <property type="match status" value="1"/>
</dbReference>
<dbReference type="CDD" id="cd06261">
    <property type="entry name" value="TM_PBP2"/>
    <property type="match status" value="1"/>
</dbReference>
<sequence>MHHWKELAASAWNQHLGRTGILGIVLLTLLALLSLCWTPYPPESVSGPSLSPPSLLHWFGTNGLGQDIFSQALSGCFISTVTALSVGILSTTIGFGVGACAGFYPRRLGVLLMRSVDVLMAIPRLPLIILLAVFLKPRLTNVLAVLILLAWPGVARTIRAQVLSLREKEAIRFIRFSGAGFIYVLRKHLVRELLPLLLAKGAATASHAIVAEAGLSFLGLGDPTLRSWGMMIRSALDYPGLLWTSAWSWWLLPPSLLVSVAVLSFTLAGYGLDEALRSEESL</sequence>
<organism evidence="9 10">
    <name type="scientific">Desulforhabdus amnigena</name>
    <dbReference type="NCBI Taxonomy" id="40218"/>
    <lineage>
        <taxon>Bacteria</taxon>
        <taxon>Pseudomonadati</taxon>
        <taxon>Thermodesulfobacteriota</taxon>
        <taxon>Syntrophobacteria</taxon>
        <taxon>Syntrophobacterales</taxon>
        <taxon>Syntrophobacteraceae</taxon>
        <taxon>Desulforhabdus</taxon>
    </lineage>
</organism>
<dbReference type="PANTHER" id="PTHR43386:SF1">
    <property type="entry name" value="D,D-DIPEPTIDE TRANSPORT SYSTEM PERMEASE PROTEIN DDPC-RELATED"/>
    <property type="match status" value="1"/>
</dbReference>
<evidence type="ECO:0000259" key="8">
    <source>
        <dbReference type="PROSITE" id="PS50928"/>
    </source>
</evidence>
<comment type="similarity">
    <text evidence="7">Belongs to the binding-protein-dependent transport system permease family.</text>
</comment>
<accession>A0A9W6FV03</accession>
<dbReference type="EMBL" id="BSDR01000001">
    <property type="protein sequence ID" value="GLI35379.1"/>
    <property type="molecule type" value="Genomic_DNA"/>
</dbReference>
<evidence type="ECO:0000256" key="2">
    <source>
        <dbReference type="ARBA" id="ARBA00022448"/>
    </source>
</evidence>
<feature type="transmembrane region" description="Helical" evidence="7">
    <location>
        <begin position="77"/>
        <end position="104"/>
    </location>
</feature>
<protein>
    <recommendedName>
        <fullName evidence="8">ABC transmembrane type-1 domain-containing protein</fullName>
    </recommendedName>
</protein>
<evidence type="ECO:0000256" key="5">
    <source>
        <dbReference type="ARBA" id="ARBA00022989"/>
    </source>
</evidence>
<evidence type="ECO:0000256" key="6">
    <source>
        <dbReference type="ARBA" id="ARBA00023136"/>
    </source>
</evidence>
<dbReference type="Pfam" id="PF00528">
    <property type="entry name" value="BPD_transp_1"/>
    <property type="match status" value="1"/>
</dbReference>
<evidence type="ECO:0000313" key="10">
    <source>
        <dbReference type="Proteomes" id="UP001144372"/>
    </source>
</evidence>
<dbReference type="SUPFAM" id="SSF161098">
    <property type="entry name" value="MetI-like"/>
    <property type="match status" value="1"/>
</dbReference>
<dbReference type="PANTHER" id="PTHR43386">
    <property type="entry name" value="OLIGOPEPTIDE TRANSPORT SYSTEM PERMEASE PROTEIN APPC"/>
    <property type="match status" value="1"/>
</dbReference>
<keyword evidence="4 7" id="KW-0812">Transmembrane</keyword>
<keyword evidence="2 7" id="KW-0813">Transport</keyword>
<dbReference type="Proteomes" id="UP001144372">
    <property type="component" value="Unassembled WGS sequence"/>
</dbReference>
<comment type="caution">
    <text evidence="9">The sequence shown here is derived from an EMBL/GenBank/DDBJ whole genome shotgun (WGS) entry which is preliminary data.</text>
</comment>